<gene>
    <name evidence="1" type="ORF">JCM5805K_1225</name>
</gene>
<reference evidence="1 2" key="1">
    <citation type="submission" date="2015-01" db="EMBL/GenBank/DDBJ databases">
        <title>Lactococcus lactis subsp.lactis JCM 5805 whole genome shotgun sequence.</title>
        <authorList>
            <person name="Fujii T."/>
            <person name="Tomita Y."/>
            <person name="Ikushima S."/>
            <person name="Fujiwara D."/>
        </authorList>
    </citation>
    <scope>NUCLEOTIDE SEQUENCE [LARGE SCALE GENOMIC DNA]</scope>
    <source>
        <strain evidence="1 2">JCM 5805</strain>
    </source>
</reference>
<evidence type="ECO:0000313" key="2">
    <source>
        <dbReference type="Proteomes" id="UP000031847"/>
    </source>
</evidence>
<accession>A0A0B8QT29</accession>
<keyword evidence="1" id="KW-0255">Endonuclease</keyword>
<keyword evidence="1" id="KW-0378">Hydrolase</keyword>
<dbReference type="AlphaFoldDB" id="A0A0B8QT29"/>
<comment type="caution">
    <text evidence="1">The sequence shown here is derived from an EMBL/GenBank/DDBJ whole genome shotgun (WGS) entry which is preliminary data.</text>
</comment>
<dbReference type="GO" id="GO:0004519">
    <property type="term" value="F:endonuclease activity"/>
    <property type="evidence" value="ECO:0007669"/>
    <property type="project" value="UniProtKB-KW"/>
</dbReference>
<dbReference type="Proteomes" id="UP000031847">
    <property type="component" value="Unassembled WGS sequence"/>
</dbReference>
<protein>
    <submittedName>
        <fullName evidence="1">Restriction endonuclease</fullName>
    </submittedName>
</protein>
<evidence type="ECO:0000313" key="1">
    <source>
        <dbReference type="EMBL" id="GAM80117.1"/>
    </source>
</evidence>
<proteinExistence type="predicted"/>
<dbReference type="Gene3D" id="1.10.10.60">
    <property type="entry name" value="Homeodomain-like"/>
    <property type="match status" value="1"/>
</dbReference>
<name>A0A0B8QT29_LACLL</name>
<organism evidence="1 2">
    <name type="scientific">Lactococcus lactis subsp. lactis</name>
    <name type="common">Streptococcus lactis</name>
    <dbReference type="NCBI Taxonomy" id="1360"/>
    <lineage>
        <taxon>Bacteria</taxon>
        <taxon>Bacillati</taxon>
        <taxon>Bacillota</taxon>
        <taxon>Bacilli</taxon>
        <taxon>Lactobacillales</taxon>
        <taxon>Streptococcaceae</taxon>
        <taxon>Lactococcus</taxon>
    </lineage>
</organism>
<dbReference type="EMBL" id="BBSI01000019">
    <property type="protein sequence ID" value="GAM80117.1"/>
    <property type="molecule type" value="Genomic_DNA"/>
</dbReference>
<sequence>MLGFDSLTCYYILLQVVHWAAFYCWKGVSIDVAKGKYEEWLTAEGLILLEGWARDGLTDEQIAKNIGIKRPTLYEWKKSHPDISDALKKGKAVIDYEVENALLKNALEGDTTAQIFWLKNRRADMWRNKVETNQKQQNRLLEAQADAAVAKAKILADSANKLSGNIKNNELLKALVEVPIVEKDEGDSL</sequence>
<keyword evidence="1" id="KW-0540">Nuclease</keyword>